<dbReference type="RefSeq" id="WP_171670554.1">
    <property type="nucleotide sequence ID" value="NZ_BAAAGT010000007.1"/>
</dbReference>
<dbReference type="Proteomes" id="UP000553957">
    <property type="component" value="Unassembled WGS sequence"/>
</dbReference>
<keyword evidence="3" id="KW-1185">Reference proteome</keyword>
<reference evidence="1 4" key="2">
    <citation type="submission" date="2020-08" db="EMBL/GenBank/DDBJ databases">
        <title>Sequencing the genomes of 1000 actinobacteria strains.</title>
        <authorList>
            <person name="Klenk H.-P."/>
        </authorList>
    </citation>
    <scope>NUCLEOTIDE SEQUENCE [LARGE SCALE GENOMIC DNA]</scope>
    <source>
        <strain evidence="1 4">DSM 15626</strain>
    </source>
</reference>
<name>A0A7Y4KUQ0_9ACTN</name>
<comment type="caution">
    <text evidence="2">The sequence shown here is derived from an EMBL/GenBank/DDBJ whole genome shotgun (WGS) entry which is preliminary data.</text>
</comment>
<dbReference type="AlphaFoldDB" id="A0A7Y4KUQ0"/>
<protein>
    <submittedName>
        <fullName evidence="2">Uncharacterized protein</fullName>
    </submittedName>
</protein>
<gene>
    <name evidence="1" type="ORF">HNR71_003992</name>
    <name evidence="2" type="ORF">HPO96_02220</name>
</gene>
<proteinExistence type="predicted"/>
<dbReference type="EMBL" id="JABJRC010000001">
    <property type="protein sequence ID" value="NOL39053.1"/>
    <property type="molecule type" value="Genomic_DNA"/>
</dbReference>
<reference evidence="2 3" key="1">
    <citation type="submission" date="2020-05" db="EMBL/GenBank/DDBJ databases">
        <title>Genome sequence of Kribbella sandramycini ATCC 39419.</title>
        <authorList>
            <person name="Maclea K.S."/>
            <person name="Fair J.L."/>
        </authorList>
    </citation>
    <scope>NUCLEOTIDE SEQUENCE [LARGE SCALE GENOMIC DNA]</scope>
    <source>
        <strain evidence="2 3">ATCC 39419</strain>
    </source>
</reference>
<dbReference type="Proteomes" id="UP000534306">
    <property type="component" value="Unassembled WGS sequence"/>
</dbReference>
<evidence type="ECO:0000313" key="2">
    <source>
        <dbReference type="EMBL" id="NOL39053.1"/>
    </source>
</evidence>
<accession>A0A7Y4KUQ0</accession>
<organism evidence="2 3">
    <name type="scientific">Kribbella sandramycini</name>
    <dbReference type="NCBI Taxonomy" id="60450"/>
    <lineage>
        <taxon>Bacteria</taxon>
        <taxon>Bacillati</taxon>
        <taxon>Actinomycetota</taxon>
        <taxon>Actinomycetes</taxon>
        <taxon>Propionibacteriales</taxon>
        <taxon>Kribbellaceae</taxon>
        <taxon>Kribbella</taxon>
    </lineage>
</organism>
<dbReference type="EMBL" id="JACHKF010000001">
    <property type="protein sequence ID" value="MBB6568355.1"/>
    <property type="molecule type" value="Genomic_DNA"/>
</dbReference>
<evidence type="ECO:0000313" key="4">
    <source>
        <dbReference type="Proteomes" id="UP000553957"/>
    </source>
</evidence>
<evidence type="ECO:0000313" key="1">
    <source>
        <dbReference type="EMBL" id="MBB6568355.1"/>
    </source>
</evidence>
<evidence type="ECO:0000313" key="3">
    <source>
        <dbReference type="Proteomes" id="UP000534306"/>
    </source>
</evidence>
<sequence length="64" mass="6880">MSGEREEFLHGLQAEVEGELQAMQSAVPDAALPVEQWIMDPAEEAVEQAGLTSLLGAVKALEEE</sequence>